<accession>A0A834KAH8</accession>
<comment type="caution">
    <text evidence="1">The sequence shown here is derived from an EMBL/GenBank/DDBJ whole genome shotgun (WGS) entry which is preliminary data.</text>
</comment>
<evidence type="ECO:0000313" key="2">
    <source>
        <dbReference type="Proteomes" id="UP000614350"/>
    </source>
</evidence>
<sequence>MRYDDYYISDIQADSTFSRKQDEVATYPCQGIRYALEVPARFQLSKLTSEPETPHTLLRVSPFYEPAASAATATESQGEACFVFQTGRNPVLLARSLKRPDQRPSCIVLIDIH</sequence>
<dbReference type="AlphaFoldDB" id="A0A834KAH8"/>
<evidence type="ECO:0000313" key="1">
    <source>
        <dbReference type="EMBL" id="KAF7403131.1"/>
    </source>
</evidence>
<organism evidence="1 2">
    <name type="scientific">Vespula vulgaris</name>
    <name type="common">Yellow jacket</name>
    <name type="synonym">Wasp</name>
    <dbReference type="NCBI Taxonomy" id="7454"/>
    <lineage>
        <taxon>Eukaryota</taxon>
        <taxon>Metazoa</taxon>
        <taxon>Ecdysozoa</taxon>
        <taxon>Arthropoda</taxon>
        <taxon>Hexapoda</taxon>
        <taxon>Insecta</taxon>
        <taxon>Pterygota</taxon>
        <taxon>Neoptera</taxon>
        <taxon>Endopterygota</taxon>
        <taxon>Hymenoptera</taxon>
        <taxon>Apocrita</taxon>
        <taxon>Aculeata</taxon>
        <taxon>Vespoidea</taxon>
        <taxon>Vespidae</taxon>
        <taxon>Vespinae</taxon>
        <taxon>Vespula</taxon>
    </lineage>
</organism>
<protein>
    <submittedName>
        <fullName evidence="1">Uncharacterized protein</fullName>
    </submittedName>
</protein>
<proteinExistence type="predicted"/>
<name>A0A834KAH8_VESVU</name>
<dbReference type="EMBL" id="JACSEA010000004">
    <property type="protein sequence ID" value="KAF7403131.1"/>
    <property type="molecule type" value="Genomic_DNA"/>
</dbReference>
<dbReference type="Proteomes" id="UP000614350">
    <property type="component" value="Unassembled WGS sequence"/>
</dbReference>
<gene>
    <name evidence="1" type="ORF">HZH66_005398</name>
</gene>
<keyword evidence="2" id="KW-1185">Reference proteome</keyword>
<reference evidence="1" key="1">
    <citation type="journal article" date="2020" name="G3 (Bethesda)">
        <title>High-Quality Assemblies for Three Invasive Social Wasps from the &lt;i&gt;Vespula&lt;/i&gt; Genus.</title>
        <authorList>
            <person name="Harrop T.W.R."/>
            <person name="Guhlin J."/>
            <person name="McLaughlin G.M."/>
            <person name="Permina E."/>
            <person name="Stockwell P."/>
            <person name="Gilligan J."/>
            <person name="Le Lec M.F."/>
            <person name="Gruber M.A.M."/>
            <person name="Quinn O."/>
            <person name="Lovegrove M."/>
            <person name="Duncan E.J."/>
            <person name="Remnant E.J."/>
            <person name="Van Eeckhoven J."/>
            <person name="Graham B."/>
            <person name="Knapp R.A."/>
            <person name="Langford K.W."/>
            <person name="Kronenberg Z."/>
            <person name="Press M.O."/>
            <person name="Eacker S.M."/>
            <person name="Wilson-Rankin E.E."/>
            <person name="Purcell J."/>
            <person name="Lester P.J."/>
            <person name="Dearden P.K."/>
        </authorList>
    </citation>
    <scope>NUCLEOTIDE SEQUENCE</scope>
    <source>
        <strain evidence="1">Marl-1</strain>
    </source>
</reference>